<keyword evidence="4 6" id="KW-0274">FAD</keyword>
<evidence type="ECO:0000259" key="7">
    <source>
        <dbReference type="Pfam" id="PF00441"/>
    </source>
</evidence>
<dbReference type="InterPro" id="IPR036250">
    <property type="entry name" value="AcylCo_DH-like_C"/>
</dbReference>
<organism evidence="9 10">
    <name type="scientific">Mycobacterium colombiense</name>
    <dbReference type="NCBI Taxonomy" id="339268"/>
    <lineage>
        <taxon>Bacteria</taxon>
        <taxon>Bacillati</taxon>
        <taxon>Actinomycetota</taxon>
        <taxon>Actinomycetes</taxon>
        <taxon>Mycobacteriales</taxon>
        <taxon>Mycobacteriaceae</taxon>
        <taxon>Mycobacterium</taxon>
        <taxon>Mycobacterium avium complex (MAC)</taxon>
    </lineage>
</organism>
<feature type="domain" description="Acyl-CoA oxidase/dehydrogenase middle" evidence="8">
    <location>
        <begin position="118"/>
        <end position="216"/>
    </location>
</feature>
<dbReference type="SUPFAM" id="SSF47203">
    <property type="entry name" value="Acyl-CoA dehydrogenase C-terminal domain-like"/>
    <property type="match status" value="1"/>
</dbReference>
<dbReference type="Gene3D" id="1.10.540.10">
    <property type="entry name" value="Acyl-CoA dehydrogenase/oxidase, N-terminal domain"/>
    <property type="match status" value="1"/>
</dbReference>
<dbReference type="GO" id="GO:0016627">
    <property type="term" value="F:oxidoreductase activity, acting on the CH-CH group of donors"/>
    <property type="evidence" value="ECO:0007669"/>
    <property type="project" value="InterPro"/>
</dbReference>
<proteinExistence type="inferred from homology"/>
<dbReference type="Pfam" id="PF00441">
    <property type="entry name" value="Acyl-CoA_dh_1"/>
    <property type="match status" value="1"/>
</dbReference>
<dbReference type="Pfam" id="PF02770">
    <property type="entry name" value="Acyl-CoA_dh_M"/>
    <property type="match status" value="1"/>
</dbReference>
<evidence type="ECO:0008006" key="11">
    <source>
        <dbReference type="Google" id="ProtNLM"/>
    </source>
</evidence>
<dbReference type="InterPro" id="IPR052161">
    <property type="entry name" value="Mycobact_Acyl-CoA_DH"/>
</dbReference>
<dbReference type="SUPFAM" id="SSF56645">
    <property type="entry name" value="Acyl-CoA dehydrogenase NM domain-like"/>
    <property type="match status" value="1"/>
</dbReference>
<comment type="similarity">
    <text evidence="2 6">Belongs to the acyl-CoA dehydrogenase family.</text>
</comment>
<dbReference type="Proteomes" id="UP000093894">
    <property type="component" value="Unassembled WGS sequence"/>
</dbReference>
<evidence type="ECO:0000256" key="2">
    <source>
        <dbReference type="ARBA" id="ARBA00009347"/>
    </source>
</evidence>
<protein>
    <recommendedName>
        <fullName evidence="11">Acyl-CoA dehydrogenase</fullName>
    </recommendedName>
</protein>
<comment type="caution">
    <text evidence="9">The sequence shown here is derived from an EMBL/GenBank/DDBJ whole genome shotgun (WGS) entry which is preliminary data.</text>
</comment>
<evidence type="ECO:0000256" key="5">
    <source>
        <dbReference type="ARBA" id="ARBA00023002"/>
    </source>
</evidence>
<dbReference type="InterPro" id="IPR009075">
    <property type="entry name" value="AcylCo_DH/oxidase_C"/>
</dbReference>
<dbReference type="GO" id="GO:0050660">
    <property type="term" value="F:flavin adenine dinucleotide binding"/>
    <property type="evidence" value="ECO:0007669"/>
    <property type="project" value="InterPro"/>
</dbReference>
<sequence length="390" mass="42458">MDFTLTTEQETFRAAVQATLQAVDTTQIRRSVLETGVAHHNGLNGALAQAGLLLHAVPGPDRDPVLVHLLFSEMEKAGLPYEGIAVNLLVAGVLQSVGTDMQRQQVVAALLSGTKNICLGYSEPDAGSDLTRINTRGRRDGDEWTLNGQKIWTTLAQDAEWMFTLTRTDLPPAGEPDSDARRRAMTMFLIPMNTKGIRIDPIRMMGGERVNAVFLDDVVVSDQWRVGEANRAWEVMVVALSLERGVLGNSQLAVSLLAQSVEWFAATHDERGLRFLDDPVVREAVATIAIENQVGALLGLRAAVDTDGPAGVAGSQVKVFVAERYVRAARLLQDLCGPDGLFDHEVMRAAADGWVEHHVNHSPLTRIAGGTTEINRNNIAERLLGLPRVR</sequence>
<dbReference type="Gene3D" id="1.20.140.10">
    <property type="entry name" value="Butyryl-CoA Dehydrogenase, subunit A, domain 3"/>
    <property type="match status" value="1"/>
</dbReference>
<keyword evidence="5 6" id="KW-0560">Oxidoreductase</keyword>
<dbReference type="InterPro" id="IPR037069">
    <property type="entry name" value="AcylCoA_DH/ox_N_sf"/>
</dbReference>
<dbReference type="InterPro" id="IPR009100">
    <property type="entry name" value="AcylCoA_DH/oxidase_NM_dom_sf"/>
</dbReference>
<dbReference type="RefSeq" id="WP_065052234.1">
    <property type="nucleotide sequence ID" value="NZ_LZKW01000092.1"/>
</dbReference>
<evidence type="ECO:0000259" key="8">
    <source>
        <dbReference type="Pfam" id="PF02770"/>
    </source>
</evidence>
<comment type="cofactor">
    <cofactor evidence="1 6">
        <name>FAD</name>
        <dbReference type="ChEBI" id="CHEBI:57692"/>
    </cofactor>
</comment>
<evidence type="ECO:0000313" key="9">
    <source>
        <dbReference type="EMBL" id="OBJ60761.1"/>
    </source>
</evidence>
<keyword evidence="3 6" id="KW-0285">Flavoprotein</keyword>
<dbReference type="EMBL" id="LZLG01000066">
    <property type="protein sequence ID" value="OBJ60761.1"/>
    <property type="molecule type" value="Genomic_DNA"/>
</dbReference>
<dbReference type="PANTHER" id="PTHR43292:SF3">
    <property type="entry name" value="ACYL-COA DEHYDROGENASE FADE29"/>
    <property type="match status" value="1"/>
</dbReference>
<accession>A0A853LYT3</accession>
<reference evidence="9 10" key="1">
    <citation type="submission" date="2016-06" db="EMBL/GenBank/DDBJ databases">
        <authorList>
            <person name="Sutton G."/>
            <person name="Brinkac L."/>
            <person name="Sanka R."/>
            <person name="Adams M."/>
            <person name="Lau E."/>
            <person name="Garcia-Basteiro A."/>
            <person name="Lopez-Varela E."/>
            <person name="Palencia S."/>
        </authorList>
    </citation>
    <scope>NUCLEOTIDE SEQUENCE [LARGE SCALE GENOMIC DNA]</scope>
    <source>
        <strain evidence="9 10">1164983.0</strain>
    </source>
</reference>
<dbReference type="InterPro" id="IPR006091">
    <property type="entry name" value="Acyl-CoA_Oxase/DH_mid-dom"/>
</dbReference>
<evidence type="ECO:0000256" key="6">
    <source>
        <dbReference type="RuleBase" id="RU362125"/>
    </source>
</evidence>
<name>A0A853LYT3_9MYCO</name>
<dbReference type="GO" id="GO:0005886">
    <property type="term" value="C:plasma membrane"/>
    <property type="evidence" value="ECO:0007669"/>
    <property type="project" value="TreeGrafter"/>
</dbReference>
<evidence type="ECO:0000256" key="3">
    <source>
        <dbReference type="ARBA" id="ARBA00022630"/>
    </source>
</evidence>
<dbReference type="AlphaFoldDB" id="A0A853LYT3"/>
<dbReference type="Gene3D" id="2.40.110.10">
    <property type="entry name" value="Butyryl-CoA Dehydrogenase, subunit A, domain 2"/>
    <property type="match status" value="1"/>
</dbReference>
<feature type="domain" description="Acyl-CoA dehydrogenase/oxidase C-terminal" evidence="7">
    <location>
        <begin position="233"/>
        <end position="384"/>
    </location>
</feature>
<dbReference type="InterPro" id="IPR046373">
    <property type="entry name" value="Acyl-CoA_Oxase/DH_mid-dom_sf"/>
</dbReference>
<evidence type="ECO:0000313" key="10">
    <source>
        <dbReference type="Proteomes" id="UP000093894"/>
    </source>
</evidence>
<gene>
    <name evidence="9" type="ORF">A5628_06830</name>
</gene>
<evidence type="ECO:0000256" key="4">
    <source>
        <dbReference type="ARBA" id="ARBA00022827"/>
    </source>
</evidence>
<dbReference type="PANTHER" id="PTHR43292">
    <property type="entry name" value="ACYL-COA DEHYDROGENASE"/>
    <property type="match status" value="1"/>
</dbReference>
<evidence type="ECO:0000256" key="1">
    <source>
        <dbReference type="ARBA" id="ARBA00001974"/>
    </source>
</evidence>